<evidence type="ECO:0000256" key="1">
    <source>
        <dbReference type="ARBA" id="ARBA00006227"/>
    </source>
</evidence>
<dbReference type="EMBL" id="HBEZ01049478">
    <property type="protein sequence ID" value="CAD8651549.1"/>
    <property type="molecule type" value="Transcribed_RNA"/>
</dbReference>
<dbReference type="PIRSF" id="PIRSF002181">
    <property type="entry name" value="Ribosomal_L13"/>
    <property type="match status" value="1"/>
</dbReference>
<dbReference type="HAMAP" id="MF_01366">
    <property type="entry name" value="Ribosomal_uL13"/>
    <property type="match status" value="1"/>
</dbReference>
<keyword evidence="3" id="KW-0687">Ribonucleoprotein</keyword>
<keyword evidence="2" id="KW-0689">Ribosomal protein</keyword>
<dbReference type="GO" id="GO:0003729">
    <property type="term" value="F:mRNA binding"/>
    <property type="evidence" value="ECO:0007669"/>
    <property type="project" value="TreeGrafter"/>
</dbReference>
<dbReference type="NCBIfam" id="TIGR01077">
    <property type="entry name" value="L13_A_E"/>
    <property type="match status" value="1"/>
</dbReference>
<evidence type="ECO:0000256" key="2">
    <source>
        <dbReference type="ARBA" id="ARBA00022980"/>
    </source>
</evidence>
<gene>
    <name evidence="4" type="ORF">CCUR1050_LOCUS27208</name>
</gene>
<dbReference type="InterPro" id="IPR036899">
    <property type="entry name" value="Ribosomal_uL13_sf"/>
</dbReference>
<proteinExistence type="inferred from homology"/>
<dbReference type="PANTHER" id="PTHR11545:SF3">
    <property type="entry name" value="LARGE RIBOSOMAL SUBUNIT PROTEIN UL13"/>
    <property type="match status" value="1"/>
</dbReference>
<protein>
    <recommendedName>
        <fullName evidence="5">Ribosomal protein L13A</fullName>
    </recommendedName>
</protein>
<dbReference type="GO" id="GO:0017148">
    <property type="term" value="P:negative regulation of translation"/>
    <property type="evidence" value="ECO:0007669"/>
    <property type="project" value="TreeGrafter"/>
</dbReference>
<dbReference type="AlphaFoldDB" id="A0A7S0MUE0"/>
<evidence type="ECO:0000313" key="4">
    <source>
        <dbReference type="EMBL" id="CAD8651549.1"/>
    </source>
</evidence>
<name>A0A7S0MUE0_9CRYP</name>
<accession>A0A7S0MUE0</accession>
<dbReference type="SUPFAM" id="SSF52161">
    <property type="entry name" value="Ribosomal protein L13"/>
    <property type="match status" value="1"/>
</dbReference>
<evidence type="ECO:0008006" key="5">
    <source>
        <dbReference type="Google" id="ProtNLM"/>
    </source>
</evidence>
<dbReference type="GO" id="GO:0022625">
    <property type="term" value="C:cytosolic large ribosomal subunit"/>
    <property type="evidence" value="ECO:0007669"/>
    <property type="project" value="TreeGrafter"/>
</dbReference>
<dbReference type="InterPro" id="IPR005822">
    <property type="entry name" value="Ribosomal_uL13"/>
</dbReference>
<reference evidence="4" key="1">
    <citation type="submission" date="2021-01" db="EMBL/GenBank/DDBJ databases">
        <authorList>
            <person name="Corre E."/>
            <person name="Pelletier E."/>
            <person name="Niang G."/>
            <person name="Scheremetjew M."/>
            <person name="Finn R."/>
            <person name="Kale V."/>
            <person name="Holt S."/>
            <person name="Cochrane G."/>
            <person name="Meng A."/>
            <person name="Brown T."/>
            <person name="Cohen L."/>
        </authorList>
    </citation>
    <scope>NUCLEOTIDE SEQUENCE</scope>
    <source>
        <strain evidence="4">CCAP979/52</strain>
    </source>
</reference>
<evidence type="ECO:0000256" key="3">
    <source>
        <dbReference type="ARBA" id="ARBA00023274"/>
    </source>
</evidence>
<dbReference type="PANTHER" id="PTHR11545">
    <property type="entry name" value="RIBOSOMAL PROTEIN L13"/>
    <property type="match status" value="1"/>
</dbReference>
<dbReference type="Gene3D" id="3.90.1180.10">
    <property type="entry name" value="Ribosomal protein L13"/>
    <property type="match status" value="1"/>
</dbReference>
<dbReference type="CDD" id="cd00392">
    <property type="entry name" value="Ribosomal_L13"/>
    <property type="match status" value="1"/>
</dbReference>
<dbReference type="InterPro" id="IPR005823">
    <property type="entry name" value="Ribosomal_uL13_bac-type"/>
</dbReference>
<dbReference type="FunFam" id="3.90.1180.10:FF:000002">
    <property type="entry name" value="60S ribosomal protein L16"/>
    <property type="match status" value="1"/>
</dbReference>
<comment type="similarity">
    <text evidence="1">Belongs to the universal ribosomal protein uL13 family.</text>
</comment>
<dbReference type="GO" id="GO:0006412">
    <property type="term" value="P:translation"/>
    <property type="evidence" value="ECO:0007669"/>
    <property type="project" value="InterPro"/>
</dbReference>
<organism evidence="4">
    <name type="scientific">Cryptomonas curvata</name>
    <dbReference type="NCBI Taxonomy" id="233186"/>
    <lineage>
        <taxon>Eukaryota</taxon>
        <taxon>Cryptophyceae</taxon>
        <taxon>Cryptomonadales</taxon>
        <taxon>Cryptomonadaceae</taxon>
        <taxon>Cryptomonas</taxon>
    </lineage>
</organism>
<sequence length="155" mass="17614">MKNLYIIDGKGHLMGRLASICAKYLLNGTKIVVLSCEKIEISGKLIKNKLKYLSLYKKRTSTNPRRGPFHFKSPSQIFWKVIRGMLPHKTKRGSSALANLKVYEGVPPSYINIKKLVVPIALRILRLSPGRNYSKLGDISSEIGWTKKKFNRTIK</sequence>
<dbReference type="InterPro" id="IPR005755">
    <property type="entry name" value="Ribosomal_uL13_euk/arc"/>
</dbReference>
<dbReference type="Pfam" id="PF00572">
    <property type="entry name" value="Ribosomal_L13"/>
    <property type="match status" value="1"/>
</dbReference>
<dbReference type="GO" id="GO:0003735">
    <property type="term" value="F:structural constituent of ribosome"/>
    <property type="evidence" value="ECO:0007669"/>
    <property type="project" value="InterPro"/>
</dbReference>